<feature type="transmembrane region" description="Helical" evidence="1">
    <location>
        <begin position="199"/>
        <end position="219"/>
    </location>
</feature>
<dbReference type="EMBL" id="KV453910">
    <property type="protein sequence ID" value="ODV81130.1"/>
    <property type="molecule type" value="Genomic_DNA"/>
</dbReference>
<feature type="transmembrane region" description="Helical" evidence="1">
    <location>
        <begin position="231"/>
        <end position="260"/>
    </location>
</feature>
<protein>
    <submittedName>
        <fullName evidence="3">Uncharacterized protein</fullName>
    </submittedName>
</protein>
<accession>A0A1E4SNM7</accession>
<feature type="transmembrane region" description="Helical" evidence="1">
    <location>
        <begin position="280"/>
        <end position="302"/>
    </location>
</feature>
<dbReference type="GeneID" id="30981538"/>
<dbReference type="RefSeq" id="XP_020066252.1">
    <property type="nucleotide sequence ID" value="XM_020207401.1"/>
</dbReference>
<keyword evidence="1" id="KW-1133">Transmembrane helix</keyword>
<keyword evidence="4" id="KW-1185">Reference proteome</keyword>
<organism evidence="3 4">
    <name type="scientific">Suhomyces tanzawaensis NRRL Y-17324</name>
    <dbReference type="NCBI Taxonomy" id="984487"/>
    <lineage>
        <taxon>Eukaryota</taxon>
        <taxon>Fungi</taxon>
        <taxon>Dikarya</taxon>
        <taxon>Ascomycota</taxon>
        <taxon>Saccharomycotina</taxon>
        <taxon>Pichiomycetes</taxon>
        <taxon>Debaryomycetaceae</taxon>
        <taxon>Suhomyces</taxon>
    </lineage>
</organism>
<evidence type="ECO:0000256" key="1">
    <source>
        <dbReference type="SAM" id="Phobius"/>
    </source>
</evidence>
<evidence type="ECO:0000256" key="2">
    <source>
        <dbReference type="SAM" id="SignalP"/>
    </source>
</evidence>
<dbReference type="AlphaFoldDB" id="A0A1E4SNM7"/>
<evidence type="ECO:0000313" key="4">
    <source>
        <dbReference type="Proteomes" id="UP000094285"/>
    </source>
</evidence>
<sequence length="558" mass="63600">MKLYQVLLAAFQLAWVFALRDFQLTREHNGVCLKVDSAGDNTSITLDFTATDKYHRTEIPVIVFNYLDLAKVKNVPNFVEFLNETYSNKEENSSIVAYGERIQFNLIPSEGEEELPKSFAFAPVAVFGEADDLQFEPEHDDVPPPFLTYPVPEAGVYCIYIPRYLWQNDDGDLNLFPRPFEAVVSVNNEPLPYGVEEDIFLNSKLFGGLGIVTLLLYFFHNGSETPIVPKLIWSVFALYFVYYGGLFFLDVVVLFGAPTGFLLPLIESYTRLEGLVLDNYLRLVVFSVYIGHGVIYDYTLNLGGIHSRFTAPKWTFRIVAFLVISYMATLAMNHIMVHKFNPEVVAVNINKVSFEVLSRSIIFKSSYHHEVVSKALRSKIDLIRGISLTNVGISLASFIFSFHKSISIIREIGRNLKKEDSTFLTHDKRRDDKSKLSRPLKRSLVLHLFIYKILVMPTVLNLFLQPVDFFGHFDIAECLDRIHPIISKATIIKRTIILSELVVLWLIWGYGENGLKESDIIEEAETEEVTVDTKVSEAVEEVEEVELLEENKGIESKD</sequence>
<reference evidence="4" key="1">
    <citation type="submission" date="2016-05" db="EMBL/GenBank/DDBJ databases">
        <title>Comparative genomics of biotechnologically important yeasts.</title>
        <authorList>
            <consortium name="DOE Joint Genome Institute"/>
            <person name="Riley R."/>
            <person name="Haridas S."/>
            <person name="Wolfe K.H."/>
            <person name="Lopes M.R."/>
            <person name="Hittinger C.T."/>
            <person name="Goker M."/>
            <person name="Salamov A."/>
            <person name="Wisecaver J."/>
            <person name="Long T.M."/>
            <person name="Aerts A.L."/>
            <person name="Barry K."/>
            <person name="Choi C."/>
            <person name="Clum A."/>
            <person name="Coughlan A.Y."/>
            <person name="Deshpande S."/>
            <person name="Douglass A.P."/>
            <person name="Hanson S.J."/>
            <person name="Klenk H.-P."/>
            <person name="Labutti K."/>
            <person name="Lapidus A."/>
            <person name="Lindquist E."/>
            <person name="Lipzen A."/>
            <person name="Meier-Kolthoff J.P."/>
            <person name="Ohm R.A."/>
            <person name="Otillar R.P."/>
            <person name="Pangilinan J."/>
            <person name="Peng Y."/>
            <person name="Rokas A."/>
            <person name="Rosa C.A."/>
            <person name="Scheuner C."/>
            <person name="Sibirny A.A."/>
            <person name="Slot J.C."/>
            <person name="Stielow J.B."/>
            <person name="Sun H."/>
            <person name="Kurtzman C.P."/>
            <person name="Blackwell M."/>
            <person name="Grigoriev I.V."/>
            <person name="Jeffries T.W."/>
        </authorList>
    </citation>
    <scope>NUCLEOTIDE SEQUENCE [LARGE SCALE GENOMIC DNA]</scope>
    <source>
        <strain evidence="4">NRRL Y-17324</strain>
    </source>
</reference>
<feature type="transmembrane region" description="Helical" evidence="1">
    <location>
        <begin position="314"/>
        <end position="336"/>
    </location>
</feature>
<dbReference type="OrthoDB" id="4020022at2759"/>
<keyword evidence="1" id="KW-0812">Transmembrane</keyword>
<gene>
    <name evidence="3" type="ORF">CANTADRAFT_25375</name>
</gene>
<feature type="transmembrane region" description="Helical" evidence="1">
    <location>
        <begin position="444"/>
        <end position="464"/>
    </location>
</feature>
<feature type="signal peptide" evidence="2">
    <location>
        <begin position="1"/>
        <end position="18"/>
    </location>
</feature>
<keyword evidence="1" id="KW-0472">Membrane</keyword>
<feature type="chain" id="PRO_5009162904" evidence="2">
    <location>
        <begin position="19"/>
        <end position="558"/>
    </location>
</feature>
<keyword evidence="2" id="KW-0732">Signal</keyword>
<feature type="transmembrane region" description="Helical" evidence="1">
    <location>
        <begin position="382"/>
        <end position="402"/>
    </location>
</feature>
<dbReference type="Proteomes" id="UP000094285">
    <property type="component" value="Unassembled WGS sequence"/>
</dbReference>
<name>A0A1E4SNM7_9ASCO</name>
<evidence type="ECO:0000313" key="3">
    <source>
        <dbReference type="EMBL" id="ODV81130.1"/>
    </source>
</evidence>
<proteinExistence type="predicted"/>